<dbReference type="PANTHER" id="PTHR13143">
    <property type="entry name" value="TETRATRICOPEPTIDE REPEAT PROTEIN 19"/>
    <property type="match status" value="1"/>
</dbReference>
<evidence type="ECO:0000313" key="7">
    <source>
        <dbReference type="EMBL" id="CAC5377237.1"/>
    </source>
</evidence>
<evidence type="ECO:0000256" key="3">
    <source>
        <dbReference type="ARBA" id="ARBA00022737"/>
    </source>
</evidence>
<dbReference type="EMBL" id="CACVKT020002286">
    <property type="protein sequence ID" value="CAC5377237.1"/>
    <property type="molecule type" value="Genomic_DNA"/>
</dbReference>
<organism evidence="7 8">
    <name type="scientific">Mytilus coruscus</name>
    <name type="common">Sea mussel</name>
    <dbReference type="NCBI Taxonomy" id="42192"/>
    <lineage>
        <taxon>Eukaryota</taxon>
        <taxon>Metazoa</taxon>
        <taxon>Spiralia</taxon>
        <taxon>Lophotrochozoa</taxon>
        <taxon>Mollusca</taxon>
        <taxon>Bivalvia</taxon>
        <taxon>Autobranchia</taxon>
        <taxon>Pteriomorphia</taxon>
        <taxon>Mytilida</taxon>
        <taxon>Mytiloidea</taxon>
        <taxon>Mytilidae</taxon>
        <taxon>Mytilinae</taxon>
        <taxon>Mytilus</taxon>
    </lineage>
</organism>
<dbReference type="PANTHER" id="PTHR13143:SF6">
    <property type="entry name" value="TETRATRICOPEPTIDE REPEAT PROTEIN 19, MITOCHONDRIAL"/>
    <property type="match status" value="1"/>
</dbReference>
<comment type="subcellular location">
    <subcellularLocation>
        <location evidence="1">Mitochondrion</location>
    </subcellularLocation>
</comment>
<dbReference type="Gene3D" id="1.25.40.10">
    <property type="entry name" value="Tetratricopeptide repeat domain"/>
    <property type="match status" value="1"/>
</dbReference>
<name>A0A6J8B5B2_MYTCO</name>
<sequence>MTTAGRTVLNAFRFTFLRCLNELKRRKLHPRECVPHIENTSKFSRTSSLSTVVSSFGLIGVSRCFLGFSSKTEEDPIVMNIKRAKLAAMRNEHQAAERLYHEALYNIEDKFKKKEMEREEYFNAKVTIYDDLANMALSQRHFSKAENIYKETMKACLQKGMEKTSNAVVEITIKLGSLYAMTKKDEMAEMGYQEAVKVMELKVKENSEIDNNTYALLGLALESYGRFLMFHKQLAKAEPLFVRSESIARRVLGEEHPQRIVLLNDIAAVQIMRNNLEDAESTLFQAVEVGTALNVPELPALYSNLGAIYLRTSKLNEAEKNCGIALKKAKENKNKHAQGQAEFCLQKILEERKKGVQSVE</sequence>
<evidence type="ECO:0000256" key="6">
    <source>
        <dbReference type="ARBA" id="ARBA00023128"/>
    </source>
</evidence>
<evidence type="ECO:0000256" key="4">
    <source>
        <dbReference type="ARBA" id="ARBA00022803"/>
    </source>
</evidence>
<dbReference type="InterPro" id="IPR040395">
    <property type="entry name" value="TTC19"/>
</dbReference>
<evidence type="ECO:0000256" key="5">
    <source>
        <dbReference type="ARBA" id="ARBA00022946"/>
    </source>
</evidence>
<accession>A0A6J8B5B2</accession>
<dbReference type="GO" id="GO:0034551">
    <property type="term" value="P:mitochondrial respiratory chain complex III assembly"/>
    <property type="evidence" value="ECO:0007669"/>
    <property type="project" value="InterPro"/>
</dbReference>
<keyword evidence="5" id="KW-0809">Transit peptide</keyword>
<keyword evidence="8" id="KW-1185">Reference proteome</keyword>
<protein>
    <submittedName>
        <fullName evidence="7">TTC19</fullName>
    </submittedName>
</protein>
<reference evidence="7 8" key="1">
    <citation type="submission" date="2020-06" db="EMBL/GenBank/DDBJ databases">
        <authorList>
            <person name="Li R."/>
            <person name="Bekaert M."/>
        </authorList>
    </citation>
    <scope>NUCLEOTIDE SEQUENCE [LARGE SCALE GENOMIC DNA]</scope>
    <source>
        <strain evidence="8">wild</strain>
    </source>
</reference>
<gene>
    <name evidence="7" type="ORF">MCOR_13568</name>
</gene>
<evidence type="ECO:0000256" key="2">
    <source>
        <dbReference type="ARBA" id="ARBA00008219"/>
    </source>
</evidence>
<dbReference type="GO" id="GO:0005743">
    <property type="term" value="C:mitochondrial inner membrane"/>
    <property type="evidence" value="ECO:0007669"/>
    <property type="project" value="TreeGrafter"/>
</dbReference>
<dbReference type="Pfam" id="PF13424">
    <property type="entry name" value="TPR_12"/>
    <property type="match status" value="1"/>
</dbReference>
<proteinExistence type="inferred from homology"/>
<dbReference type="Proteomes" id="UP000507470">
    <property type="component" value="Unassembled WGS sequence"/>
</dbReference>
<dbReference type="AlphaFoldDB" id="A0A6J8B5B2"/>
<dbReference type="InterPro" id="IPR011990">
    <property type="entry name" value="TPR-like_helical_dom_sf"/>
</dbReference>
<dbReference type="OrthoDB" id="5986190at2759"/>
<keyword evidence="4" id="KW-0802">TPR repeat</keyword>
<evidence type="ECO:0000256" key="1">
    <source>
        <dbReference type="ARBA" id="ARBA00004173"/>
    </source>
</evidence>
<comment type="similarity">
    <text evidence="2">Belongs to the TTC19 family.</text>
</comment>
<keyword evidence="6" id="KW-0496">Mitochondrion</keyword>
<dbReference type="SUPFAM" id="SSF48452">
    <property type="entry name" value="TPR-like"/>
    <property type="match status" value="2"/>
</dbReference>
<evidence type="ECO:0000313" key="8">
    <source>
        <dbReference type="Proteomes" id="UP000507470"/>
    </source>
</evidence>
<keyword evidence="3" id="KW-0677">Repeat</keyword>